<dbReference type="AlphaFoldDB" id="A0A1H7H5Z6"/>
<keyword evidence="4" id="KW-1185">Reference proteome</keyword>
<accession>A0A1H7H5Z6</accession>
<keyword evidence="1" id="KW-0732">Signal</keyword>
<proteinExistence type="predicted"/>
<evidence type="ECO:0000313" key="3">
    <source>
        <dbReference type="EMBL" id="SEK45658.1"/>
    </source>
</evidence>
<feature type="chain" id="PRO_5011794580" evidence="1">
    <location>
        <begin position="20"/>
        <end position="557"/>
    </location>
</feature>
<dbReference type="InterPro" id="IPR025738">
    <property type="entry name" value="BatD"/>
</dbReference>
<evidence type="ECO:0000256" key="1">
    <source>
        <dbReference type="SAM" id="SignalP"/>
    </source>
</evidence>
<feature type="domain" description="DUF7939" evidence="2">
    <location>
        <begin position="456"/>
        <end position="543"/>
    </location>
</feature>
<name>A0A1H7H5Z6_9GAMM</name>
<sequence>MVRVIISLLTILISLNSYALSKVTASVDKNPVVVNESLILTVTADDDVDSNALDTSALLTDFIVGRTSVSSQTSMVNFNTTRSTTWTTVLIARKPGDWVIPAFNIAGMTTQPITITAIPASKVPASSQQDLFITSEVSDTEIYVQQQITLKVKLHFSAELKRGSLTEPSLAGANILQVGKDKESENIINGKRYRIIERVYAISPQQSGEVILKSPVFSGEIIMPSSRRSNFLSFAETKPVSIVGDDIPLSVKAIPTQISGPWLPSELVAVHQEWQPEPKQFKVGEPMTRTITLTAAGLSEEQLPEISMQVPAGLKVYPDQAELHTGLNNERLVSQKVVNFAIVASKAGDFYLPEIRIPWWNTVTNQAQVAIIAAEKITILPNPDLAPAPAMPAANTTPITTPTPVPVQTVTVTKNSVWQWLFLSLWLLTSLAWFISAKRPFTRAKTVKPSGDKTNTAHLDLMAACKQNNGQAALAALLPWARSQTSANAHNDALTTLDSLHAHFNDQALSAAIIELQQSHYGKAPSQWSGNNLLNAIQAVNKTNRSKAVNTTITLNP</sequence>
<organism evidence="3 4">
    <name type="scientific">Colwellia chukchiensis</name>
    <dbReference type="NCBI Taxonomy" id="641665"/>
    <lineage>
        <taxon>Bacteria</taxon>
        <taxon>Pseudomonadati</taxon>
        <taxon>Pseudomonadota</taxon>
        <taxon>Gammaproteobacteria</taxon>
        <taxon>Alteromonadales</taxon>
        <taxon>Colwelliaceae</taxon>
        <taxon>Colwellia</taxon>
    </lineage>
</organism>
<dbReference type="OrthoDB" id="5293418at2"/>
<dbReference type="PANTHER" id="PTHR40940:SF1">
    <property type="entry name" value="PROTEIN BATD"/>
    <property type="match status" value="1"/>
</dbReference>
<dbReference type="InterPro" id="IPR057699">
    <property type="entry name" value="DUF7939"/>
</dbReference>
<protein>
    <submittedName>
        <fullName evidence="3">Oxygen tolerance</fullName>
    </submittedName>
</protein>
<dbReference type="EMBL" id="FOBI01000001">
    <property type="protein sequence ID" value="SEK45658.1"/>
    <property type="molecule type" value="Genomic_DNA"/>
</dbReference>
<feature type="signal peptide" evidence="1">
    <location>
        <begin position="1"/>
        <end position="19"/>
    </location>
</feature>
<dbReference type="RefSeq" id="WP_092251221.1">
    <property type="nucleotide sequence ID" value="NZ_FOBI01000001.1"/>
</dbReference>
<dbReference type="Pfam" id="PF25607">
    <property type="entry name" value="DUF7939"/>
    <property type="match status" value="1"/>
</dbReference>
<dbReference type="STRING" id="641665.GCA_002104455_00301"/>
<evidence type="ECO:0000313" key="4">
    <source>
        <dbReference type="Proteomes" id="UP000199297"/>
    </source>
</evidence>
<dbReference type="PANTHER" id="PTHR40940">
    <property type="entry name" value="PROTEIN BATD-RELATED"/>
    <property type="match status" value="1"/>
</dbReference>
<reference evidence="4" key="1">
    <citation type="submission" date="2016-10" db="EMBL/GenBank/DDBJ databases">
        <authorList>
            <person name="Varghese N."/>
            <person name="Submissions S."/>
        </authorList>
    </citation>
    <scope>NUCLEOTIDE SEQUENCE [LARGE SCALE GENOMIC DNA]</scope>
    <source>
        <strain evidence="4">CGMCC 1.9127</strain>
    </source>
</reference>
<gene>
    <name evidence="3" type="ORF">SAMN05216262_101404</name>
</gene>
<evidence type="ECO:0000259" key="2">
    <source>
        <dbReference type="Pfam" id="PF25607"/>
    </source>
</evidence>
<dbReference type="Proteomes" id="UP000199297">
    <property type="component" value="Unassembled WGS sequence"/>
</dbReference>
<dbReference type="Pfam" id="PF13584">
    <property type="entry name" value="BatD"/>
    <property type="match status" value="1"/>
</dbReference>